<dbReference type="AlphaFoldDB" id="A0AA41VSQ7"/>
<dbReference type="Proteomes" id="UP001177140">
    <property type="component" value="Unassembled WGS sequence"/>
</dbReference>
<evidence type="ECO:0000313" key="3">
    <source>
        <dbReference type="Proteomes" id="UP001177140"/>
    </source>
</evidence>
<dbReference type="EMBL" id="JAJJMA010285350">
    <property type="protein sequence ID" value="MCL7046743.1"/>
    <property type="molecule type" value="Genomic_DNA"/>
</dbReference>
<evidence type="ECO:0000313" key="2">
    <source>
        <dbReference type="EMBL" id="MCL7046743.1"/>
    </source>
</evidence>
<accession>A0AA41VSQ7</accession>
<feature type="chain" id="PRO_5041240462" evidence="1">
    <location>
        <begin position="24"/>
        <end position="76"/>
    </location>
</feature>
<feature type="signal peptide" evidence="1">
    <location>
        <begin position="1"/>
        <end position="23"/>
    </location>
</feature>
<reference evidence="2" key="1">
    <citation type="submission" date="2022-03" db="EMBL/GenBank/DDBJ databases">
        <title>A functionally conserved STORR gene fusion in Papaver species that diverged 16.8 million years ago.</title>
        <authorList>
            <person name="Catania T."/>
        </authorList>
    </citation>
    <scope>NUCLEOTIDE SEQUENCE</scope>
    <source>
        <strain evidence="2">S-191538</strain>
    </source>
</reference>
<organism evidence="2 3">
    <name type="scientific">Papaver nudicaule</name>
    <name type="common">Iceland poppy</name>
    <dbReference type="NCBI Taxonomy" id="74823"/>
    <lineage>
        <taxon>Eukaryota</taxon>
        <taxon>Viridiplantae</taxon>
        <taxon>Streptophyta</taxon>
        <taxon>Embryophyta</taxon>
        <taxon>Tracheophyta</taxon>
        <taxon>Spermatophyta</taxon>
        <taxon>Magnoliopsida</taxon>
        <taxon>Ranunculales</taxon>
        <taxon>Papaveraceae</taxon>
        <taxon>Papaveroideae</taxon>
        <taxon>Papaver</taxon>
    </lineage>
</organism>
<comment type="caution">
    <text evidence="2">The sequence shown here is derived from an EMBL/GenBank/DDBJ whole genome shotgun (WGS) entry which is preliminary data.</text>
</comment>
<proteinExistence type="predicted"/>
<keyword evidence="3" id="KW-1185">Reference proteome</keyword>
<protein>
    <submittedName>
        <fullName evidence="2">Uncharacterized protein</fullName>
    </submittedName>
</protein>
<keyword evidence="1" id="KW-0732">Signal</keyword>
<sequence length="76" mass="8374">MAKISIIFLTFFLFALIVMQTSSSSRMILEEDEKVTTRCPVPDCSLVRCAAPTKPCPQIRCSTGSYTPCCQCPTCC</sequence>
<gene>
    <name evidence="2" type="ORF">MKW94_023755</name>
</gene>
<evidence type="ECO:0000256" key="1">
    <source>
        <dbReference type="SAM" id="SignalP"/>
    </source>
</evidence>
<name>A0AA41VSQ7_PAPNU</name>